<dbReference type="EMBL" id="JAACXV010002909">
    <property type="protein sequence ID" value="KAF7277313.1"/>
    <property type="molecule type" value="Genomic_DNA"/>
</dbReference>
<protein>
    <submittedName>
        <fullName evidence="1">Uncharacterized protein</fullName>
    </submittedName>
</protein>
<organism evidence="1 2">
    <name type="scientific">Rhynchophorus ferrugineus</name>
    <name type="common">Red palm weevil</name>
    <name type="synonym">Curculio ferrugineus</name>
    <dbReference type="NCBI Taxonomy" id="354439"/>
    <lineage>
        <taxon>Eukaryota</taxon>
        <taxon>Metazoa</taxon>
        <taxon>Ecdysozoa</taxon>
        <taxon>Arthropoda</taxon>
        <taxon>Hexapoda</taxon>
        <taxon>Insecta</taxon>
        <taxon>Pterygota</taxon>
        <taxon>Neoptera</taxon>
        <taxon>Endopterygota</taxon>
        <taxon>Coleoptera</taxon>
        <taxon>Polyphaga</taxon>
        <taxon>Cucujiformia</taxon>
        <taxon>Curculionidae</taxon>
        <taxon>Dryophthorinae</taxon>
        <taxon>Rhynchophorus</taxon>
    </lineage>
</organism>
<evidence type="ECO:0000313" key="2">
    <source>
        <dbReference type="Proteomes" id="UP000625711"/>
    </source>
</evidence>
<gene>
    <name evidence="1" type="ORF">GWI33_008724</name>
</gene>
<comment type="caution">
    <text evidence="1">The sequence shown here is derived from an EMBL/GenBank/DDBJ whole genome shotgun (WGS) entry which is preliminary data.</text>
</comment>
<evidence type="ECO:0000313" key="1">
    <source>
        <dbReference type="EMBL" id="KAF7277313.1"/>
    </source>
</evidence>
<keyword evidence="2" id="KW-1185">Reference proteome</keyword>
<dbReference type="OrthoDB" id="412680at2759"/>
<feature type="non-terminal residue" evidence="1">
    <location>
        <position position="88"/>
    </location>
</feature>
<dbReference type="InterPro" id="IPR036383">
    <property type="entry name" value="TSP1_rpt_sf"/>
</dbReference>
<name>A0A834IG56_RHYFE</name>
<dbReference type="PROSITE" id="PS50092">
    <property type="entry name" value="TSP1"/>
    <property type="match status" value="1"/>
</dbReference>
<accession>A0A834IG56</accession>
<proteinExistence type="predicted"/>
<reference evidence="1" key="1">
    <citation type="submission" date="2020-08" db="EMBL/GenBank/DDBJ databases">
        <title>Genome sequencing and assembly of the red palm weevil Rhynchophorus ferrugineus.</title>
        <authorList>
            <person name="Dias G.B."/>
            <person name="Bergman C.M."/>
            <person name="Manee M."/>
        </authorList>
    </citation>
    <scope>NUCLEOTIDE SEQUENCE</scope>
    <source>
        <strain evidence="1">AA-2017</strain>
        <tissue evidence="1">Whole larva</tissue>
    </source>
</reference>
<dbReference type="Proteomes" id="UP000625711">
    <property type="component" value="Unassembled WGS sequence"/>
</dbReference>
<dbReference type="Gene3D" id="2.20.100.10">
    <property type="entry name" value="Thrombospondin type-1 (TSP1) repeat"/>
    <property type="match status" value="1"/>
</dbReference>
<dbReference type="Pfam" id="PF19030">
    <property type="entry name" value="TSP1_ADAMTS"/>
    <property type="match status" value="1"/>
</dbReference>
<feature type="non-terminal residue" evidence="1">
    <location>
        <position position="1"/>
    </location>
</feature>
<dbReference type="AlphaFoldDB" id="A0A834IG56"/>
<dbReference type="InterPro" id="IPR000884">
    <property type="entry name" value="TSP1_rpt"/>
</dbReference>
<dbReference type="SUPFAM" id="SSF82895">
    <property type="entry name" value="TSP-1 type 1 repeat"/>
    <property type="match status" value="1"/>
</dbReference>
<sequence>YLFYKSENLGVDYSWVEGEVDSSYEPKYNWEIGEYGPCNVRCGGGTQEAVWSCVEEKAGKVSPNFCTGIEKPGRNDIKNCNEQPCQTR</sequence>